<dbReference type="InterPro" id="IPR051908">
    <property type="entry name" value="Ribosomal_N-acetyltransferase"/>
</dbReference>
<dbReference type="GO" id="GO:1990189">
    <property type="term" value="F:protein N-terminal-serine acetyltransferase activity"/>
    <property type="evidence" value="ECO:0007669"/>
    <property type="project" value="TreeGrafter"/>
</dbReference>
<dbReference type="GO" id="GO:0008999">
    <property type="term" value="F:protein-N-terminal-alanine acetyltransferase activity"/>
    <property type="evidence" value="ECO:0007669"/>
    <property type="project" value="TreeGrafter"/>
</dbReference>
<organism evidence="2 3">
    <name type="scientific">Pseudomonas chlororaphis subsp. aurantiaca</name>
    <dbReference type="NCBI Taxonomy" id="86192"/>
    <lineage>
        <taxon>Bacteria</taxon>
        <taxon>Pseudomonadati</taxon>
        <taxon>Pseudomonadota</taxon>
        <taxon>Gammaproteobacteria</taxon>
        <taxon>Pseudomonadales</taxon>
        <taxon>Pseudomonadaceae</taxon>
        <taxon>Pseudomonas</taxon>
    </lineage>
</organism>
<dbReference type="EMBL" id="JAEEFW010000002">
    <property type="protein sequence ID" value="MBU4632439.1"/>
    <property type="molecule type" value="Genomic_DNA"/>
</dbReference>
<gene>
    <name evidence="2" type="ORF">I8747_06375</name>
</gene>
<dbReference type="PANTHER" id="PTHR43441:SF11">
    <property type="entry name" value="RIBOSOMAL-PROTEIN-SERINE ACETYLTRANSFERASE"/>
    <property type="match status" value="1"/>
</dbReference>
<dbReference type="InterPro" id="IPR000182">
    <property type="entry name" value="GNAT_dom"/>
</dbReference>
<dbReference type="PANTHER" id="PTHR43441">
    <property type="entry name" value="RIBOSOMAL-PROTEIN-SERINE ACETYLTRANSFERASE"/>
    <property type="match status" value="1"/>
</dbReference>
<comment type="caution">
    <text evidence="2">The sequence shown here is derived from an EMBL/GenBank/DDBJ whole genome shotgun (WGS) entry which is preliminary data.</text>
</comment>
<accession>A0AAJ0ZHQ9</accession>
<protein>
    <submittedName>
        <fullName evidence="2">GNAT family N-acetyltransferase</fullName>
    </submittedName>
</protein>
<dbReference type="PROSITE" id="PS51186">
    <property type="entry name" value="GNAT"/>
    <property type="match status" value="1"/>
</dbReference>
<reference evidence="2" key="1">
    <citation type="submission" date="2020-12" db="EMBL/GenBank/DDBJ databases">
        <title>Generalized mutagenesis with transposon Tn5. A laboratory procedure for the identification of genes responsible for a bacterial phenotype and its regulation, illustrated with phenazine production in Pseudomonas chlororaphis.</title>
        <authorList>
            <person name="Muzio F."/>
            <person name="Sobrero P."/>
            <person name="Agaras B."/>
            <person name="Valverde C."/>
        </authorList>
    </citation>
    <scope>NUCLEOTIDE SEQUENCE</scope>
    <source>
        <strain evidence="2">SMMP3</strain>
    </source>
</reference>
<dbReference type="AlphaFoldDB" id="A0AAJ0ZHQ9"/>
<proteinExistence type="predicted"/>
<dbReference type="InterPro" id="IPR016181">
    <property type="entry name" value="Acyl_CoA_acyltransferase"/>
</dbReference>
<evidence type="ECO:0000313" key="2">
    <source>
        <dbReference type="EMBL" id="MBU4632439.1"/>
    </source>
</evidence>
<dbReference type="RefSeq" id="WP_124308979.1">
    <property type="nucleotide sequence ID" value="NZ_CP027715.1"/>
</dbReference>
<evidence type="ECO:0000259" key="1">
    <source>
        <dbReference type="PROSITE" id="PS51186"/>
    </source>
</evidence>
<name>A0AAJ0ZHQ9_9PSED</name>
<dbReference type="Proteomes" id="UP000787568">
    <property type="component" value="Unassembled WGS sequence"/>
</dbReference>
<sequence>MDVCLWASQIVNGDFYLGPLLISHAASWYEYLTDERVNRYTSWNLQSLAELEELIHFYNSGSPGGAVRFGVFSASTHELVGTVGLHSFSIKDGRAEIAYDVRPDFWRQGIARAACGTLAGLALGKWKLQRVQATLLDENIGSAKVLQRCGFEFEGVMRKYRVLRGVARDYHLYSRVVES</sequence>
<dbReference type="Pfam" id="PF13302">
    <property type="entry name" value="Acetyltransf_3"/>
    <property type="match status" value="1"/>
</dbReference>
<dbReference type="GO" id="GO:0005737">
    <property type="term" value="C:cytoplasm"/>
    <property type="evidence" value="ECO:0007669"/>
    <property type="project" value="TreeGrafter"/>
</dbReference>
<dbReference type="SUPFAM" id="SSF55729">
    <property type="entry name" value="Acyl-CoA N-acyltransferases (Nat)"/>
    <property type="match status" value="1"/>
</dbReference>
<evidence type="ECO:0000313" key="3">
    <source>
        <dbReference type="Proteomes" id="UP000787568"/>
    </source>
</evidence>
<dbReference type="Gene3D" id="3.40.630.30">
    <property type="match status" value="1"/>
</dbReference>
<feature type="domain" description="N-acetyltransferase" evidence="1">
    <location>
        <begin position="27"/>
        <end position="169"/>
    </location>
</feature>